<keyword evidence="2" id="KW-1185">Reference proteome</keyword>
<sequence>MFLSSESENALLAEAVFHSNGLRNWRYCILNLCGDNLVLNGRAIVILLGQVFQMLFALSNYTL</sequence>
<reference evidence="2" key="1">
    <citation type="journal article" date="2017" name="Cell">
        <title>Insights into land plant evolution garnered from the Marchantia polymorpha genome.</title>
        <authorList>
            <person name="Bowman J.L."/>
            <person name="Kohchi T."/>
            <person name="Yamato K.T."/>
            <person name="Jenkins J."/>
            <person name="Shu S."/>
            <person name="Ishizaki K."/>
            <person name="Yamaoka S."/>
            <person name="Nishihama R."/>
            <person name="Nakamura Y."/>
            <person name="Berger F."/>
            <person name="Adam C."/>
            <person name="Aki S.S."/>
            <person name="Althoff F."/>
            <person name="Araki T."/>
            <person name="Arteaga-Vazquez M.A."/>
            <person name="Balasubrmanian S."/>
            <person name="Barry K."/>
            <person name="Bauer D."/>
            <person name="Boehm C.R."/>
            <person name="Briginshaw L."/>
            <person name="Caballero-Perez J."/>
            <person name="Catarino B."/>
            <person name="Chen F."/>
            <person name="Chiyoda S."/>
            <person name="Chovatia M."/>
            <person name="Davies K.M."/>
            <person name="Delmans M."/>
            <person name="Demura T."/>
            <person name="Dierschke T."/>
            <person name="Dolan L."/>
            <person name="Dorantes-Acosta A.E."/>
            <person name="Eklund D.M."/>
            <person name="Florent S.N."/>
            <person name="Flores-Sandoval E."/>
            <person name="Fujiyama A."/>
            <person name="Fukuzawa H."/>
            <person name="Galik B."/>
            <person name="Grimanelli D."/>
            <person name="Grimwood J."/>
            <person name="Grossniklaus U."/>
            <person name="Hamada T."/>
            <person name="Haseloff J."/>
            <person name="Hetherington A.J."/>
            <person name="Higo A."/>
            <person name="Hirakawa Y."/>
            <person name="Hundley H.N."/>
            <person name="Ikeda Y."/>
            <person name="Inoue K."/>
            <person name="Inoue S.I."/>
            <person name="Ishida S."/>
            <person name="Jia Q."/>
            <person name="Kakita M."/>
            <person name="Kanazawa T."/>
            <person name="Kawai Y."/>
            <person name="Kawashima T."/>
            <person name="Kennedy M."/>
            <person name="Kinose K."/>
            <person name="Kinoshita T."/>
            <person name="Kohara Y."/>
            <person name="Koide E."/>
            <person name="Komatsu K."/>
            <person name="Kopischke S."/>
            <person name="Kubo M."/>
            <person name="Kyozuka J."/>
            <person name="Lagercrantz U."/>
            <person name="Lin S.S."/>
            <person name="Lindquist E."/>
            <person name="Lipzen A.M."/>
            <person name="Lu C.W."/>
            <person name="De Luna E."/>
            <person name="Martienssen R.A."/>
            <person name="Minamino N."/>
            <person name="Mizutani M."/>
            <person name="Mizutani M."/>
            <person name="Mochizuki N."/>
            <person name="Monte I."/>
            <person name="Mosher R."/>
            <person name="Nagasaki H."/>
            <person name="Nakagami H."/>
            <person name="Naramoto S."/>
            <person name="Nishitani K."/>
            <person name="Ohtani M."/>
            <person name="Okamoto T."/>
            <person name="Okumura M."/>
            <person name="Phillips J."/>
            <person name="Pollak B."/>
            <person name="Reinders A."/>
            <person name="Rovekamp M."/>
            <person name="Sano R."/>
            <person name="Sawa S."/>
            <person name="Schmid M.W."/>
            <person name="Shirakawa M."/>
            <person name="Solano R."/>
            <person name="Spunde A."/>
            <person name="Suetsugu N."/>
            <person name="Sugano S."/>
            <person name="Sugiyama A."/>
            <person name="Sun R."/>
            <person name="Suzuki Y."/>
            <person name="Takenaka M."/>
            <person name="Takezawa D."/>
            <person name="Tomogane H."/>
            <person name="Tsuzuki M."/>
            <person name="Ueda T."/>
            <person name="Umeda M."/>
            <person name="Ward J.M."/>
            <person name="Watanabe Y."/>
            <person name="Yazaki K."/>
            <person name="Yokoyama R."/>
            <person name="Yoshitake Y."/>
            <person name="Yotsui I."/>
            <person name="Zachgo S."/>
            <person name="Schmutz J."/>
        </authorList>
    </citation>
    <scope>NUCLEOTIDE SEQUENCE [LARGE SCALE GENOMIC DNA]</scope>
    <source>
        <strain evidence="2">Tak-1</strain>
    </source>
</reference>
<protein>
    <submittedName>
        <fullName evidence="1">Uncharacterized protein</fullName>
    </submittedName>
</protein>
<dbReference type="Proteomes" id="UP000244005">
    <property type="component" value="Unassembled WGS sequence"/>
</dbReference>
<evidence type="ECO:0000313" key="1">
    <source>
        <dbReference type="EMBL" id="PTQ26369.1"/>
    </source>
</evidence>
<evidence type="ECO:0000313" key="2">
    <source>
        <dbReference type="Proteomes" id="UP000244005"/>
    </source>
</evidence>
<gene>
    <name evidence="1" type="ORF">MARPO_2347s0001</name>
</gene>
<organism evidence="1 2">
    <name type="scientific">Marchantia polymorpha</name>
    <name type="common">Common liverwort</name>
    <name type="synonym">Marchantia aquatica</name>
    <dbReference type="NCBI Taxonomy" id="3197"/>
    <lineage>
        <taxon>Eukaryota</taxon>
        <taxon>Viridiplantae</taxon>
        <taxon>Streptophyta</taxon>
        <taxon>Embryophyta</taxon>
        <taxon>Marchantiophyta</taxon>
        <taxon>Marchantiopsida</taxon>
        <taxon>Marchantiidae</taxon>
        <taxon>Marchantiales</taxon>
        <taxon>Marchantiaceae</taxon>
        <taxon>Marchantia</taxon>
    </lineage>
</organism>
<name>A0A2R6VXN2_MARPO</name>
<proteinExistence type="predicted"/>
<dbReference type="AlphaFoldDB" id="A0A2R6VXN2"/>
<accession>A0A2R6VXN2</accession>
<dbReference type="EMBL" id="KZ774447">
    <property type="protein sequence ID" value="PTQ26369.1"/>
    <property type="molecule type" value="Genomic_DNA"/>
</dbReference>
<dbReference type="Gramene" id="Mp3g13520.1">
    <property type="protein sequence ID" value="Mp3g13520.1.cds1"/>
    <property type="gene ID" value="Mp3g13520"/>
</dbReference>